<comment type="caution">
    <text evidence="2">The sequence shown here is derived from an EMBL/GenBank/DDBJ whole genome shotgun (WGS) entry which is preliminary data.</text>
</comment>
<feature type="compositionally biased region" description="Acidic residues" evidence="1">
    <location>
        <begin position="126"/>
        <end position="142"/>
    </location>
</feature>
<dbReference type="GeneID" id="28740608"/>
<dbReference type="RefSeq" id="XP_018004730.1">
    <property type="nucleotide sequence ID" value="XM_018148728.1"/>
</dbReference>
<organism evidence="2 3">
    <name type="scientific">Cyphellophora attinorum</name>
    <dbReference type="NCBI Taxonomy" id="1664694"/>
    <lineage>
        <taxon>Eukaryota</taxon>
        <taxon>Fungi</taxon>
        <taxon>Dikarya</taxon>
        <taxon>Ascomycota</taxon>
        <taxon>Pezizomycotina</taxon>
        <taxon>Eurotiomycetes</taxon>
        <taxon>Chaetothyriomycetidae</taxon>
        <taxon>Chaetothyriales</taxon>
        <taxon>Cyphellophoraceae</taxon>
        <taxon>Cyphellophora</taxon>
    </lineage>
</organism>
<evidence type="ECO:0000256" key="1">
    <source>
        <dbReference type="SAM" id="MobiDB-lite"/>
    </source>
</evidence>
<evidence type="ECO:0000313" key="3">
    <source>
        <dbReference type="Proteomes" id="UP000038010"/>
    </source>
</evidence>
<dbReference type="Proteomes" id="UP000038010">
    <property type="component" value="Unassembled WGS sequence"/>
</dbReference>
<dbReference type="VEuPathDB" id="FungiDB:AB675_8293"/>
<feature type="compositionally biased region" description="Polar residues" evidence="1">
    <location>
        <begin position="7"/>
        <end position="29"/>
    </location>
</feature>
<feature type="compositionally biased region" description="Gly residues" evidence="1">
    <location>
        <begin position="157"/>
        <end position="169"/>
    </location>
</feature>
<feature type="compositionally biased region" description="Basic and acidic residues" evidence="1">
    <location>
        <begin position="112"/>
        <end position="125"/>
    </location>
</feature>
<feature type="region of interest" description="Disordered" evidence="1">
    <location>
        <begin position="87"/>
        <end position="169"/>
    </location>
</feature>
<feature type="compositionally biased region" description="Basic and acidic residues" evidence="1">
    <location>
        <begin position="87"/>
        <end position="96"/>
    </location>
</feature>
<evidence type="ECO:0000313" key="2">
    <source>
        <dbReference type="EMBL" id="KPI44767.1"/>
    </source>
</evidence>
<sequence>MPPVRNATYNSKETANAPTRTTPGSSNRTKGFPYLGGREASPSHASQAANDAHISSSEGGSTAINAFEGGFVSLPFGQIDVAAFEEKMRQSRKRNEQQTAESGAGRTMTPRDAFKAAMKREGHSCEEDDDGGASGYEGDDEKVGEKNSGGMRKKSGGRAGGGYGDVEMS</sequence>
<feature type="compositionally biased region" description="Polar residues" evidence="1">
    <location>
        <begin position="43"/>
        <end position="64"/>
    </location>
</feature>
<gene>
    <name evidence="2" type="ORF">AB675_8293</name>
</gene>
<dbReference type="AlphaFoldDB" id="A0A0N1P1P6"/>
<feature type="region of interest" description="Disordered" evidence="1">
    <location>
        <begin position="1"/>
        <end position="64"/>
    </location>
</feature>
<reference evidence="2 3" key="1">
    <citation type="submission" date="2015-06" db="EMBL/GenBank/DDBJ databases">
        <title>Draft genome of the ant-associated black yeast Phialophora attae CBS 131958.</title>
        <authorList>
            <person name="Moreno L.F."/>
            <person name="Stielow B.J."/>
            <person name="de Hoog S."/>
            <person name="Vicente V.A."/>
            <person name="Weiss V.A."/>
            <person name="de Vries M."/>
            <person name="Cruz L.M."/>
            <person name="Souza E.M."/>
        </authorList>
    </citation>
    <scope>NUCLEOTIDE SEQUENCE [LARGE SCALE GENOMIC DNA]</scope>
    <source>
        <strain evidence="2 3">CBS 131958</strain>
    </source>
</reference>
<protein>
    <submittedName>
        <fullName evidence="2">Uncharacterized protein</fullName>
    </submittedName>
</protein>
<keyword evidence="3" id="KW-1185">Reference proteome</keyword>
<name>A0A0N1P1P6_9EURO</name>
<accession>A0A0N1P1P6</accession>
<proteinExistence type="predicted"/>
<dbReference type="EMBL" id="LFJN01000003">
    <property type="protein sequence ID" value="KPI44767.1"/>
    <property type="molecule type" value="Genomic_DNA"/>
</dbReference>